<comment type="caution">
    <text evidence="1">The sequence shown here is derived from an EMBL/GenBank/DDBJ whole genome shotgun (WGS) entry which is preliminary data.</text>
</comment>
<dbReference type="Gene3D" id="3.80.30.30">
    <property type="match status" value="1"/>
</dbReference>
<dbReference type="GO" id="GO:1904047">
    <property type="term" value="F:S-adenosyl-L-methionine binding"/>
    <property type="evidence" value="ECO:0007669"/>
    <property type="project" value="TreeGrafter"/>
</dbReference>
<dbReference type="AlphaFoldDB" id="A0A1F7WIB6"/>
<protein>
    <recommendedName>
        <fullName evidence="3">DNA photolyase</fullName>
    </recommendedName>
</protein>
<evidence type="ECO:0000313" key="1">
    <source>
        <dbReference type="EMBL" id="OGM02551.1"/>
    </source>
</evidence>
<dbReference type="Pfam" id="PF20903">
    <property type="entry name" value="SPL"/>
    <property type="match status" value="1"/>
</dbReference>
<name>A0A1F7WIB6_9BACT</name>
<dbReference type="Gene3D" id="3.40.50.12110">
    <property type="match status" value="1"/>
</dbReference>
<dbReference type="SUPFAM" id="SSF102114">
    <property type="entry name" value="Radical SAM enzymes"/>
    <property type="match status" value="1"/>
</dbReference>
<gene>
    <name evidence="1" type="ORF">A2008_09385</name>
</gene>
<dbReference type="GO" id="GO:0042601">
    <property type="term" value="C:endospore-forming forespore"/>
    <property type="evidence" value="ECO:0007669"/>
    <property type="project" value="TreeGrafter"/>
</dbReference>
<dbReference type="GO" id="GO:0003913">
    <property type="term" value="F:DNA photolyase activity"/>
    <property type="evidence" value="ECO:0007669"/>
    <property type="project" value="TreeGrafter"/>
</dbReference>
<dbReference type="STRING" id="1817813.A2008_09385"/>
<accession>A0A1F7WIB6</accession>
<dbReference type="PANTHER" id="PTHR37822">
    <property type="entry name" value="SPORE PHOTOPRODUCT LYASE-RELATED"/>
    <property type="match status" value="1"/>
</dbReference>
<organism evidence="1 2">
    <name type="scientific">Candidatus Wallbacteria bacterium GWC2_49_35</name>
    <dbReference type="NCBI Taxonomy" id="1817813"/>
    <lineage>
        <taxon>Bacteria</taxon>
        <taxon>Candidatus Walliibacteriota</taxon>
    </lineage>
</organism>
<evidence type="ECO:0008006" key="3">
    <source>
        <dbReference type="Google" id="ProtNLM"/>
    </source>
</evidence>
<reference evidence="1 2" key="1">
    <citation type="journal article" date="2016" name="Nat. Commun.">
        <title>Thousands of microbial genomes shed light on interconnected biogeochemical processes in an aquifer system.</title>
        <authorList>
            <person name="Anantharaman K."/>
            <person name="Brown C.T."/>
            <person name="Hug L.A."/>
            <person name="Sharon I."/>
            <person name="Castelle C.J."/>
            <person name="Probst A.J."/>
            <person name="Thomas B.C."/>
            <person name="Singh A."/>
            <person name="Wilkins M.J."/>
            <person name="Karaoz U."/>
            <person name="Brodie E.L."/>
            <person name="Williams K.H."/>
            <person name="Hubbard S.S."/>
            <person name="Banfield J.F."/>
        </authorList>
    </citation>
    <scope>NUCLEOTIDE SEQUENCE [LARGE SCALE GENOMIC DNA]</scope>
</reference>
<dbReference type="GO" id="GO:0051539">
    <property type="term" value="F:4 iron, 4 sulfur cluster binding"/>
    <property type="evidence" value="ECO:0007669"/>
    <property type="project" value="TreeGrafter"/>
</dbReference>
<dbReference type="InterPro" id="IPR058240">
    <property type="entry name" value="rSAM_sf"/>
</dbReference>
<dbReference type="PANTHER" id="PTHR37822:SF2">
    <property type="entry name" value="SPORE PHOTOPRODUCT LYASE"/>
    <property type="match status" value="1"/>
</dbReference>
<sequence>MIRYYPEKIVILNEEKVTNSIVTANILKSVEGRAVPVSYMSEEAIDGLIAETKKNETAYFEGKKTLLITVNRGEFLKKCPGTNEYICCDYYIIDFAQNCPMECTYCILQAYLNNPFMVVYANTDDLFAELESRLSGVAEKKYRIGTGEFTDSLALEHLTQYSKILMDYFADKPNLIVEFKSKTDYIDTFTRYGAPPAGNILISYSMNARNVNLREELKTATIEERLTAAAECVKAGYKITLHFDPIIDYENFDTEMAATIELIFKYLEPSDIVYISLGAFRFIPALADIIAARFPKSRIIYDEFIKGYDKKSRYFRFKREKLFRTVIGLIRRYDPDKKIELYFCMESPEMWNALLPDAPASDEELGGTLYDKCGKCIKTKCG</sequence>
<dbReference type="Proteomes" id="UP000178735">
    <property type="component" value="Unassembled WGS sequence"/>
</dbReference>
<dbReference type="InterPro" id="IPR049539">
    <property type="entry name" value="SPL"/>
</dbReference>
<evidence type="ECO:0000313" key="2">
    <source>
        <dbReference type="Proteomes" id="UP000178735"/>
    </source>
</evidence>
<proteinExistence type="predicted"/>
<dbReference type="EMBL" id="MGFH01000206">
    <property type="protein sequence ID" value="OGM02551.1"/>
    <property type="molecule type" value="Genomic_DNA"/>
</dbReference>